<evidence type="ECO:0000259" key="1">
    <source>
        <dbReference type="SMART" id="SM00729"/>
    </source>
</evidence>
<gene>
    <name evidence="2" type="ORF">PMF13cell1_04888</name>
</gene>
<dbReference type="RefSeq" id="WP_130182440.1">
    <property type="nucleotide sequence ID" value="NZ_CP035945.1"/>
</dbReference>
<dbReference type="SFLD" id="SFLDS00029">
    <property type="entry name" value="Radical_SAM"/>
    <property type="match status" value="1"/>
</dbReference>
<protein>
    <recommendedName>
        <fullName evidence="1">Elp3/MiaA/NifB-like radical SAM core domain-containing protein</fullName>
    </recommendedName>
</protein>
<dbReference type="SMART" id="SM00729">
    <property type="entry name" value="Elp3"/>
    <property type="match status" value="1"/>
</dbReference>
<proteinExistence type="predicted"/>
<dbReference type="InterPro" id="IPR058240">
    <property type="entry name" value="rSAM_sf"/>
</dbReference>
<evidence type="ECO:0000313" key="2">
    <source>
        <dbReference type="EMBL" id="QBE99314.1"/>
    </source>
</evidence>
<dbReference type="KEGG" id="bpro:PMF13cell1_04888"/>
<dbReference type="AlphaFoldDB" id="A0A4P6M2J8"/>
<reference evidence="2 3" key="1">
    <citation type="submission" date="2019-01" db="EMBL/GenBank/DDBJ databases">
        <title>PMF-metabolizing Aryl O-demethylase.</title>
        <authorList>
            <person name="Kim M."/>
        </authorList>
    </citation>
    <scope>NUCLEOTIDE SEQUENCE [LARGE SCALE GENOMIC DNA]</scope>
    <source>
        <strain evidence="2 3">PMF1</strain>
    </source>
</reference>
<accession>A0A4P6M2J8</accession>
<name>A0A4P6M2J8_9FIRM</name>
<dbReference type="InterPro" id="IPR007197">
    <property type="entry name" value="rSAM"/>
</dbReference>
<dbReference type="GO" id="GO:0051536">
    <property type="term" value="F:iron-sulfur cluster binding"/>
    <property type="evidence" value="ECO:0007669"/>
    <property type="project" value="InterPro"/>
</dbReference>
<dbReference type="EMBL" id="CP035945">
    <property type="protein sequence ID" value="QBE99314.1"/>
    <property type="molecule type" value="Genomic_DNA"/>
</dbReference>
<feature type="domain" description="Elp3/MiaA/NifB-like radical SAM core" evidence="1">
    <location>
        <begin position="19"/>
        <end position="231"/>
    </location>
</feature>
<organism evidence="2 3">
    <name type="scientific">Blautia producta</name>
    <dbReference type="NCBI Taxonomy" id="33035"/>
    <lineage>
        <taxon>Bacteria</taxon>
        <taxon>Bacillati</taxon>
        <taxon>Bacillota</taxon>
        <taxon>Clostridia</taxon>
        <taxon>Lachnospirales</taxon>
        <taxon>Lachnospiraceae</taxon>
        <taxon>Blautia</taxon>
    </lineage>
</organism>
<dbReference type="GO" id="GO:0003824">
    <property type="term" value="F:catalytic activity"/>
    <property type="evidence" value="ECO:0007669"/>
    <property type="project" value="InterPro"/>
</dbReference>
<dbReference type="Proteomes" id="UP000289794">
    <property type="component" value="Chromosome"/>
</dbReference>
<dbReference type="InterPro" id="IPR006638">
    <property type="entry name" value="Elp3/MiaA/NifB-like_rSAM"/>
</dbReference>
<sequence>MSIEQPTNRYSVIREKNPREILLLRGSGCKWRRCTFCDYHLDFSRDEDANFLLNQKELAKVTGCFHRLEVINSGSFCDLDDKTLHLIRQVCEEKEIRELHFECHWMHRDEIKAAKDFFAEKDICLKLKMGVETFDPQFRETVLRKGFTADSPQEIAEYAHEVCLLFGLTGQTLASMKRDIETGLAFFERICINIMVANSTKMKPDRDVIRIFAENLYPLYIGNERVDILMENTEFGVGDKYEQ</sequence>
<dbReference type="SUPFAM" id="SSF102114">
    <property type="entry name" value="Radical SAM enzymes"/>
    <property type="match status" value="1"/>
</dbReference>
<evidence type="ECO:0000313" key="3">
    <source>
        <dbReference type="Proteomes" id="UP000289794"/>
    </source>
</evidence>